<keyword evidence="2" id="KW-0808">Transferase</keyword>
<dbReference type="EMBL" id="FWFO01000003">
    <property type="protein sequence ID" value="SLN61835.1"/>
    <property type="molecule type" value="Genomic_DNA"/>
</dbReference>
<proteinExistence type="predicted"/>
<dbReference type="Proteomes" id="UP000193077">
    <property type="component" value="Unassembled WGS sequence"/>
</dbReference>
<evidence type="ECO:0000259" key="1">
    <source>
        <dbReference type="Pfam" id="PF01636"/>
    </source>
</evidence>
<name>A0A1Y5TGZ8_9RHOB</name>
<dbReference type="InterPro" id="IPR011009">
    <property type="entry name" value="Kinase-like_dom_sf"/>
</dbReference>
<sequence length="290" mass="32540">MLSNPEELPPLGLISTLVERRLARTDDRFEVLLGGRTNRVWKILGRHRHAVLKLYRNDLQNPLFRNDPKLESLCLRELELTGIAPKLLGHGPFDEGDWVLYDHAPGSCWSCNPEPVAQVLHRLHQVPPPADVPDGCNGSSDLEAHGLAILSECRSDARRTIGNSKPVRHLSQLSECRLIHGDPVPGNVLMHDKQAILIDWQCPAVGDPCEDLAMFLSPAMQMLYRGAPLTEAESQLFLAAYPDNETVGRYAELRPWYHWRMAAYCLWRQERGAADYGSALELELAALDTC</sequence>
<accession>A0A1Y5TGZ8</accession>
<feature type="domain" description="Aminoglycoside phosphotransferase" evidence="1">
    <location>
        <begin position="30"/>
        <end position="241"/>
    </location>
</feature>
<evidence type="ECO:0000313" key="2">
    <source>
        <dbReference type="EMBL" id="SLN61835.1"/>
    </source>
</evidence>
<dbReference type="Gene3D" id="3.90.1200.10">
    <property type="match status" value="1"/>
</dbReference>
<dbReference type="Pfam" id="PF01636">
    <property type="entry name" value="APH"/>
    <property type="match status" value="1"/>
</dbReference>
<dbReference type="SUPFAM" id="SSF56112">
    <property type="entry name" value="Protein kinase-like (PK-like)"/>
    <property type="match status" value="1"/>
</dbReference>
<keyword evidence="3" id="KW-1185">Reference proteome</keyword>
<gene>
    <name evidence="2" type="ORF">TRL7639_03442</name>
</gene>
<dbReference type="AlphaFoldDB" id="A0A1Y5TGZ8"/>
<dbReference type="InterPro" id="IPR002575">
    <property type="entry name" value="Aminoglycoside_PTrfase"/>
</dbReference>
<organism evidence="2 3">
    <name type="scientific">Falsiruegeria litorea R37</name>
    <dbReference type="NCBI Taxonomy" id="1200284"/>
    <lineage>
        <taxon>Bacteria</taxon>
        <taxon>Pseudomonadati</taxon>
        <taxon>Pseudomonadota</taxon>
        <taxon>Alphaproteobacteria</taxon>
        <taxon>Rhodobacterales</taxon>
        <taxon>Roseobacteraceae</taxon>
        <taxon>Falsiruegeria</taxon>
    </lineage>
</organism>
<dbReference type="GO" id="GO:0016740">
    <property type="term" value="F:transferase activity"/>
    <property type="evidence" value="ECO:0007669"/>
    <property type="project" value="UniProtKB-KW"/>
</dbReference>
<reference evidence="2 3" key="1">
    <citation type="submission" date="2017-03" db="EMBL/GenBank/DDBJ databases">
        <authorList>
            <person name="Afonso C.L."/>
            <person name="Miller P.J."/>
            <person name="Scott M.A."/>
            <person name="Spackman E."/>
            <person name="Goraichik I."/>
            <person name="Dimitrov K.M."/>
            <person name="Suarez D.L."/>
            <person name="Swayne D.E."/>
        </authorList>
    </citation>
    <scope>NUCLEOTIDE SEQUENCE [LARGE SCALE GENOMIC DNA]</scope>
    <source>
        <strain evidence="2 3">CECT 7639</strain>
    </source>
</reference>
<evidence type="ECO:0000313" key="3">
    <source>
        <dbReference type="Proteomes" id="UP000193077"/>
    </source>
</evidence>
<protein>
    <submittedName>
        <fullName evidence="2">Phosphotransferase enzyme family protein</fullName>
    </submittedName>
</protein>